<organism evidence="3 4">
    <name type="scientific">Kribbella sandramycini</name>
    <dbReference type="NCBI Taxonomy" id="60450"/>
    <lineage>
        <taxon>Bacteria</taxon>
        <taxon>Bacillati</taxon>
        <taxon>Actinomycetota</taxon>
        <taxon>Actinomycetes</taxon>
        <taxon>Propionibacteriales</taxon>
        <taxon>Kribbellaceae</taxon>
        <taxon>Kribbella</taxon>
    </lineage>
</organism>
<dbReference type="Proteomes" id="UP000553957">
    <property type="component" value="Unassembled WGS sequence"/>
</dbReference>
<reference evidence="3 4" key="1">
    <citation type="submission" date="2020-05" db="EMBL/GenBank/DDBJ databases">
        <title>Genome sequence of Kribbella sandramycini ATCC 39419.</title>
        <authorList>
            <person name="Maclea K.S."/>
            <person name="Fair J.L."/>
        </authorList>
    </citation>
    <scope>NUCLEOTIDE SEQUENCE [LARGE SCALE GENOMIC DNA]</scope>
    <source>
        <strain evidence="3 4">ATCC 39419</strain>
    </source>
</reference>
<evidence type="ECO:0000256" key="1">
    <source>
        <dbReference type="SAM" id="SignalP"/>
    </source>
</evidence>
<feature type="chain" id="PRO_5036217731" description="Secreted protein" evidence="1">
    <location>
        <begin position="30"/>
        <end position="203"/>
    </location>
</feature>
<evidence type="ECO:0000313" key="4">
    <source>
        <dbReference type="Proteomes" id="UP000534306"/>
    </source>
</evidence>
<keyword evidence="1" id="KW-0732">Signal</keyword>
<evidence type="ECO:0008006" key="6">
    <source>
        <dbReference type="Google" id="ProtNLM"/>
    </source>
</evidence>
<dbReference type="RefSeq" id="WP_171674145.1">
    <property type="nucleotide sequence ID" value="NZ_BAAAGT010000001.1"/>
</dbReference>
<dbReference type="EMBL" id="JACHKF010000001">
    <property type="protein sequence ID" value="MBB6565383.1"/>
    <property type="molecule type" value="Genomic_DNA"/>
</dbReference>
<dbReference type="InterPro" id="IPR006311">
    <property type="entry name" value="TAT_signal"/>
</dbReference>
<gene>
    <name evidence="2" type="ORF">HNR71_001020</name>
    <name evidence="3" type="ORF">HPO96_15500</name>
</gene>
<evidence type="ECO:0000313" key="5">
    <source>
        <dbReference type="Proteomes" id="UP000553957"/>
    </source>
</evidence>
<feature type="signal peptide" evidence="1">
    <location>
        <begin position="1"/>
        <end position="29"/>
    </location>
</feature>
<dbReference type="EMBL" id="JABJRC010000003">
    <property type="protein sequence ID" value="NOL41652.1"/>
    <property type="molecule type" value="Genomic_DNA"/>
</dbReference>
<proteinExistence type="predicted"/>
<comment type="caution">
    <text evidence="3">The sequence shown here is derived from an EMBL/GenBank/DDBJ whole genome shotgun (WGS) entry which is preliminary data.</text>
</comment>
<accession>A0A7Y4L182</accession>
<dbReference type="AlphaFoldDB" id="A0A7Y4L182"/>
<dbReference type="PROSITE" id="PS51318">
    <property type="entry name" value="TAT"/>
    <property type="match status" value="1"/>
</dbReference>
<protein>
    <recommendedName>
        <fullName evidence="6">Secreted protein</fullName>
    </recommendedName>
</protein>
<keyword evidence="4" id="KW-1185">Reference proteome</keyword>
<name>A0A7Y4L182_9ACTN</name>
<dbReference type="Proteomes" id="UP000534306">
    <property type="component" value="Unassembled WGS sequence"/>
</dbReference>
<reference evidence="2 5" key="2">
    <citation type="submission" date="2020-08" db="EMBL/GenBank/DDBJ databases">
        <title>Sequencing the genomes of 1000 actinobacteria strains.</title>
        <authorList>
            <person name="Klenk H.-P."/>
        </authorList>
    </citation>
    <scope>NUCLEOTIDE SEQUENCE [LARGE SCALE GENOMIC DNA]</scope>
    <source>
        <strain evidence="2 5">DSM 15626</strain>
    </source>
</reference>
<evidence type="ECO:0000313" key="3">
    <source>
        <dbReference type="EMBL" id="NOL41652.1"/>
    </source>
</evidence>
<sequence>MSQLSRRSVLGIAAAAAAAPFAITLPARAATFYPVDAWTYTARTWARESYWGRTQGEALVGRPWGDSGLWRSFFRVPIAALAGQTITSAKFTIQLLHTPTGAATPVQLFLVRDLDPKDPLTWENSSDGATWRRWLGDAKGSAWNGQPKPVLQFIDGPVHESIQDALLNGKSHISFALRAADENDQTQWKKFAGASAGLEITTA</sequence>
<evidence type="ECO:0000313" key="2">
    <source>
        <dbReference type="EMBL" id="MBB6565383.1"/>
    </source>
</evidence>